<feature type="transmembrane region" description="Helical" evidence="6">
    <location>
        <begin position="411"/>
        <end position="430"/>
    </location>
</feature>
<feature type="transmembrane region" description="Helical" evidence="6">
    <location>
        <begin position="256"/>
        <end position="274"/>
    </location>
</feature>
<feature type="transmembrane region" description="Helical" evidence="6">
    <location>
        <begin position="521"/>
        <end position="541"/>
    </location>
</feature>
<name>A0A9P6VRX5_9HELO</name>
<organism evidence="8 9">
    <name type="scientific">Hyphodiscus hymeniophilus</name>
    <dbReference type="NCBI Taxonomy" id="353542"/>
    <lineage>
        <taxon>Eukaryota</taxon>
        <taxon>Fungi</taxon>
        <taxon>Dikarya</taxon>
        <taxon>Ascomycota</taxon>
        <taxon>Pezizomycotina</taxon>
        <taxon>Leotiomycetes</taxon>
        <taxon>Helotiales</taxon>
        <taxon>Hyphodiscaceae</taxon>
        <taxon>Hyphodiscus</taxon>
    </lineage>
</organism>
<dbReference type="PANTHER" id="PTHR42718">
    <property type="entry name" value="MAJOR FACILITATOR SUPERFAMILY MULTIDRUG TRANSPORTER MFSC"/>
    <property type="match status" value="1"/>
</dbReference>
<evidence type="ECO:0000313" key="9">
    <source>
        <dbReference type="Proteomes" id="UP000785200"/>
    </source>
</evidence>
<dbReference type="SUPFAM" id="SSF103473">
    <property type="entry name" value="MFS general substrate transporter"/>
    <property type="match status" value="1"/>
</dbReference>
<sequence>MSELLTIISIESVPLHALHNDASPASPPPPINPPHVTSENGLQVTLESQDRSLRQGRIIIIIAVLTGVNFLASLCNGFITIGLPQMASDLSLAEGLLIWPSAVYFLTSSACLLVAGSVADVIGNRRVNLTGCFLVGVFILGCGFARTGIELIMFRAMQGVAVSLCLPTSVAIVATSIPSGRRRNIGFSCLGFIQPIGFSLGMVLEGVIADTVGWRFSYYLTGSLSLAFFALSLWALPRDGVVEGSVLVKLQKDIDWVGAIMASTSLGVFSYVLATLTSTVTNIRQPASISLLVLSIALVPAFIKWEHRRERSNLPQLIPNSLWRNPVFTSVCLTVLFSNAVANAMEIFCSLLYDSYPTPSIAHLLTSSVSFQEVQKTSALGASLRILPSLLVAFFVQLTTGLIVHRTTPYLLILASLCLSAGAPLIMALTSPHWPYWYAAFPAQLLAPVACDIMFTIGLLAVSEEFPAHTQAMAGAVFSTVAQFGTSIGLTAIAVVAAAVTNSKVHKEKERSEELLAGYRAGFWTQFALMGLACLIGTFGLRKIGRIGLKRD</sequence>
<dbReference type="Pfam" id="PF07690">
    <property type="entry name" value="MFS_1"/>
    <property type="match status" value="2"/>
</dbReference>
<dbReference type="PANTHER" id="PTHR42718:SF27">
    <property type="entry name" value="TRANSPORTER, PUTATIVE-RELATED"/>
    <property type="match status" value="1"/>
</dbReference>
<evidence type="ECO:0000256" key="2">
    <source>
        <dbReference type="ARBA" id="ARBA00022692"/>
    </source>
</evidence>
<feature type="transmembrane region" description="Helical" evidence="6">
    <location>
        <begin position="216"/>
        <end position="236"/>
    </location>
</feature>
<evidence type="ECO:0000256" key="6">
    <source>
        <dbReference type="SAM" id="Phobius"/>
    </source>
</evidence>
<reference evidence="8" key="1">
    <citation type="submission" date="2019-07" db="EMBL/GenBank/DDBJ databases">
        <title>Hyphodiscus hymeniophilus genome sequencing and assembly.</title>
        <authorList>
            <person name="Kramer G."/>
            <person name="Nodwell J."/>
        </authorList>
    </citation>
    <scope>NUCLEOTIDE SEQUENCE</scope>
    <source>
        <strain evidence="8">ATCC 34498</strain>
    </source>
</reference>
<feature type="transmembrane region" description="Helical" evidence="6">
    <location>
        <begin position="436"/>
        <end position="462"/>
    </location>
</feature>
<feature type="transmembrane region" description="Helical" evidence="6">
    <location>
        <begin position="386"/>
        <end position="404"/>
    </location>
</feature>
<dbReference type="OrthoDB" id="440755at2759"/>
<dbReference type="GO" id="GO:0016020">
    <property type="term" value="C:membrane"/>
    <property type="evidence" value="ECO:0007669"/>
    <property type="project" value="UniProtKB-SubCell"/>
</dbReference>
<dbReference type="EMBL" id="VNKQ01000002">
    <property type="protein sequence ID" value="KAG0653102.1"/>
    <property type="molecule type" value="Genomic_DNA"/>
</dbReference>
<evidence type="ECO:0000256" key="5">
    <source>
        <dbReference type="SAM" id="MobiDB-lite"/>
    </source>
</evidence>
<proteinExistence type="predicted"/>
<feature type="transmembrane region" description="Helical" evidence="6">
    <location>
        <begin position="286"/>
        <end position="305"/>
    </location>
</feature>
<feature type="transmembrane region" description="Helical" evidence="6">
    <location>
        <begin position="127"/>
        <end position="146"/>
    </location>
</feature>
<feature type="transmembrane region" description="Helical" evidence="6">
    <location>
        <begin position="152"/>
        <end position="173"/>
    </location>
</feature>
<dbReference type="AlphaFoldDB" id="A0A9P6VRX5"/>
<dbReference type="Proteomes" id="UP000785200">
    <property type="component" value="Unassembled WGS sequence"/>
</dbReference>
<evidence type="ECO:0000256" key="3">
    <source>
        <dbReference type="ARBA" id="ARBA00022989"/>
    </source>
</evidence>
<evidence type="ECO:0000256" key="4">
    <source>
        <dbReference type="ARBA" id="ARBA00023136"/>
    </source>
</evidence>
<dbReference type="Gene3D" id="1.20.1250.20">
    <property type="entry name" value="MFS general substrate transporter like domains"/>
    <property type="match status" value="2"/>
</dbReference>
<accession>A0A9P6VRX5</accession>
<dbReference type="GO" id="GO:0022857">
    <property type="term" value="F:transmembrane transporter activity"/>
    <property type="evidence" value="ECO:0007669"/>
    <property type="project" value="InterPro"/>
</dbReference>
<keyword evidence="4 6" id="KW-0472">Membrane</keyword>
<dbReference type="PROSITE" id="PS50850">
    <property type="entry name" value="MFS"/>
    <property type="match status" value="1"/>
</dbReference>
<gene>
    <name evidence="8" type="ORF">D0Z07_0765</name>
</gene>
<dbReference type="InterPro" id="IPR020846">
    <property type="entry name" value="MFS_dom"/>
</dbReference>
<comment type="subcellular location">
    <subcellularLocation>
        <location evidence="1">Membrane</location>
        <topology evidence="1">Multi-pass membrane protein</topology>
    </subcellularLocation>
</comment>
<evidence type="ECO:0000259" key="7">
    <source>
        <dbReference type="PROSITE" id="PS50850"/>
    </source>
</evidence>
<protein>
    <submittedName>
        <fullName evidence="8">Aminotriazole resistance</fullName>
    </submittedName>
</protein>
<evidence type="ECO:0000256" key="1">
    <source>
        <dbReference type="ARBA" id="ARBA00004141"/>
    </source>
</evidence>
<feature type="transmembrane region" description="Helical" evidence="6">
    <location>
        <begin position="96"/>
        <end position="115"/>
    </location>
</feature>
<keyword evidence="2 6" id="KW-0812">Transmembrane</keyword>
<feature type="transmembrane region" description="Helical" evidence="6">
    <location>
        <begin position="185"/>
        <end position="204"/>
    </location>
</feature>
<keyword evidence="9" id="KW-1185">Reference proteome</keyword>
<dbReference type="InterPro" id="IPR011701">
    <property type="entry name" value="MFS"/>
</dbReference>
<feature type="region of interest" description="Disordered" evidence="5">
    <location>
        <begin position="19"/>
        <end position="38"/>
    </location>
</feature>
<keyword evidence="3 6" id="KW-1133">Transmembrane helix</keyword>
<feature type="transmembrane region" description="Helical" evidence="6">
    <location>
        <begin position="474"/>
        <end position="501"/>
    </location>
</feature>
<feature type="domain" description="Major facilitator superfamily (MFS) profile" evidence="7">
    <location>
        <begin position="61"/>
        <end position="545"/>
    </location>
</feature>
<feature type="transmembrane region" description="Helical" evidence="6">
    <location>
        <begin position="58"/>
        <end position="84"/>
    </location>
</feature>
<comment type="caution">
    <text evidence="8">The sequence shown here is derived from an EMBL/GenBank/DDBJ whole genome shotgun (WGS) entry which is preliminary data.</text>
</comment>
<dbReference type="InterPro" id="IPR036259">
    <property type="entry name" value="MFS_trans_sf"/>
</dbReference>
<feature type="transmembrane region" description="Helical" evidence="6">
    <location>
        <begin position="326"/>
        <end position="353"/>
    </location>
</feature>
<evidence type="ECO:0000313" key="8">
    <source>
        <dbReference type="EMBL" id="KAG0653102.1"/>
    </source>
</evidence>